<dbReference type="STRING" id="89784.SAMN04489725_108106"/>
<reference evidence="17" key="1">
    <citation type="submission" date="2016-10" db="EMBL/GenBank/DDBJ databases">
        <authorList>
            <person name="Varghese N."/>
        </authorList>
    </citation>
    <scope>NUCLEOTIDE SEQUENCE [LARGE SCALE GENOMIC DNA]</scope>
    <source>
        <strain evidence="17">DSM 12489</strain>
    </source>
</reference>
<feature type="binding site" evidence="11">
    <location>
        <begin position="11"/>
        <end position="16"/>
    </location>
    <ligand>
        <name>NADP(+)</name>
        <dbReference type="ChEBI" id="CHEBI:58349"/>
    </ligand>
</feature>
<keyword evidence="17" id="KW-1185">Reference proteome</keyword>
<feature type="active site" description="Proton donor" evidence="10">
    <location>
        <position position="203"/>
    </location>
</feature>
<dbReference type="Pfam" id="PF00742">
    <property type="entry name" value="Homoserine_dh"/>
    <property type="match status" value="1"/>
</dbReference>
<dbReference type="UniPathway" id="UPA00051">
    <property type="reaction ID" value="UER00465"/>
</dbReference>
<dbReference type="EMBL" id="FNOJ01000008">
    <property type="protein sequence ID" value="SDW58270.1"/>
    <property type="molecule type" value="Genomic_DNA"/>
</dbReference>
<dbReference type="Gene3D" id="3.40.50.720">
    <property type="entry name" value="NAD(P)-binding Rossmann-like Domain"/>
    <property type="match status" value="1"/>
</dbReference>
<evidence type="ECO:0000313" key="17">
    <source>
        <dbReference type="Proteomes" id="UP000182589"/>
    </source>
</evidence>
<sequence>MANQVRLGIVGCGVIGSGVLRVLADRKGAWEGVQLAATHIAVRHLERPRPEYVPRHLLTDDWRIVCEADDVDIVIEVMGGIDVAHDVVRHALENGKSVVTANKALMALYGEELRDLASKRGLFLRHEASVLGGIPVLHTLHTYFELNRVQSLRGIVNGTCNYILTRMWETGAPFAEALQEAQALGYAEPDPAADVEGFDAYYKLQILLQALRVDTHLLQTEFVADGQPFVGAANSGKPLATLTKPRRGIDSVDAAQIEAARRAGAKVKHVASAVWGEDGIVHCTVGPQVLQPDDPLYFVDGVNNAIAITGDVVGTITLIGPGAGALPTASAVLEDVLQIVRESADKG</sequence>
<dbReference type="GO" id="GO:0004412">
    <property type="term" value="F:homoserine dehydrogenase activity"/>
    <property type="evidence" value="ECO:0007669"/>
    <property type="project" value="UniProtKB-EC"/>
</dbReference>
<evidence type="ECO:0000256" key="6">
    <source>
        <dbReference type="ARBA" id="ARBA00022605"/>
    </source>
</evidence>
<dbReference type="EC" id="1.1.1.3" evidence="4 12"/>
<keyword evidence="7 12" id="KW-0791">Threonine biosynthesis</keyword>
<dbReference type="AlphaFoldDB" id="A0A1H2UQC5"/>
<keyword evidence="9 12" id="KW-0486">Methionine biosynthesis</keyword>
<evidence type="ECO:0000256" key="8">
    <source>
        <dbReference type="ARBA" id="ARBA00023002"/>
    </source>
</evidence>
<evidence type="ECO:0000256" key="11">
    <source>
        <dbReference type="PIRSR" id="PIRSR036497-2"/>
    </source>
</evidence>
<name>A0A1H2UQC5_9BACL</name>
<dbReference type="InterPro" id="IPR001342">
    <property type="entry name" value="HDH_cat"/>
</dbReference>
<comment type="pathway">
    <text evidence="2 12">Amino-acid biosynthesis; L-methionine biosynthesis via de novo pathway; L-homoserine from L-aspartate: step 3/3.</text>
</comment>
<comment type="pathway">
    <text evidence="1 12">Amino-acid biosynthesis; L-threonine biosynthesis; L-threonine from L-aspartate: step 3/5.</text>
</comment>
<evidence type="ECO:0000256" key="7">
    <source>
        <dbReference type="ARBA" id="ARBA00022697"/>
    </source>
</evidence>
<dbReference type="PIRSF" id="PIRSF036497">
    <property type="entry name" value="HDH_short"/>
    <property type="match status" value="1"/>
</dbReference>
<dbReference type="InterPro" id="IPR005106">
    <property type="entry name" value="Asp/hSer_DH_NAD-bd"/>
</dbReference>
<dbReference type="InterPro" id="IPR036291">
    <property type="entry name" value="NAD(P)-bd_dom_sf"/>
</dbReference>
<comment type="catalytic activity">
    <reaction evidence="12">
        <text>L-homoserine + NADP(+) = L-aspartate 4-semialdehyde + NADPH + H(+)</text>
        <dbReference type="Rhea" id="RHEA:15761"/>
        <dbReference type="ChEBI" id="CHEBI:15378"/>
        <dbReference type="ChEBI" id="CHEBI:57476"/>
        <dbReference type="ChEBI" id="CHEBI:57783"/>
        <dbReference type="ChEBI" id="CHEBI:58349"/>
        <dbReference type="ChEBI" id="CHEBI:537519"/>
        <dbReference type="EC" id="1.1.1.3"/>
    </reaction>
</comment>
<gene>
    <name evidence="16" type="ORF">SAMN04489725_108106</name>
</gene>
<evidence type="ECO:0000259" key="14">
    <source>
        <dbReference type="Pfam" id="PF00742"/>
    </source>
</evidence>
<evidence type="ECO:0000256" key="10">
    <source>
        <dbReference type="PIRSR" id="PIRSR036497-1"/>
    </source>
</evidence>
<dbReference type="UniPathway" id="UPA00050">
    <property type="reaction ID" value="UER00063"/>
</dbReference>
<evidence type="ECO:0000256" key="3">
    <source>
        <dbReference type="ARBA" id="ARBA00006753"/>
    </source>
</evidence>
<dbReference type="GO" id="GO:0050661">
    <property type="term" value="F:NADP binding"/>
    <property type="evidence" value="ECO:0007669"/>
    <property type="project" value="InterPro"/>
</dbReference>
<evidence type="ECO:0000256" key="1">
    <source>
        <dbReference type="ARBA" id="ARBA00005056"/>
    </source>
</evidence>
<accession>A0A1H2UQC5</accession>
<evidence type="ECO:0000256" key="4">
    <source>
        <dbReference type="ARBA" id="ARBA00013213"/>
    </source>
</evidence>
<comment type="similarity">
    <text evidence="3 13">Belongs to the homoserine dehydrogenase family.</text>
</comment>
<keyword evidence="11 12" id="KW-0521">NADP</keyword>
<dbReference type="InterPro" id="IPR022697">
    <property type="entry name" value="HDH_short"/>
</dbReference>
<dbReference type="GO" id="GO:0009088">
    <property type="term" value="P:threonine biosynthetic process"/>
    <property type="evidence" value="ECO:0007669"/>
    <property type="project" value="UniProtKB-UniPathway"/>
</dbReference>
<evidence type="ECO:0000313" key="16">
    <source>
        <dbReference type="EMBL" id="SDW58270.1"/>
    </source>
</evidence>
<feature type="binding site" evidence="11">
    <location>
        <position position="103"/>
    </location>
    <ligand>
        <name>NADPH</name>
        <dbReference type="ChEBI" id="CHEBI:57783"/>
    </ligand>
</feature>
<dbReference type="Proteomes" id="UP000182589">
    <property type="component" value="Unassembled WGS sequence"/>
</dbReference>
<feature type="domain" description="Homoserine dehydrogenase catalytic" evidence="14">
    <location>
        <begin position="135"/>
        <end position="337"/>
    </location>
</feature>
<dbReference type="SUPFAM" id="SSF51735">
    <property type="entry name" value="NAD(P)-binding Rossmann-fold domains"/>
    <property type="match status" value="1"/>
</dbReference>
<dbReference type="PANTHER" id="PTHR43331">
    <property type="entry name" value="HOMOSERINE DEHYDROGENASE"/>
    <property type="match status" value="1"/>
</dbReference>
<evidence type="ECO:0000256" key="12">
    <source>
        <dbReference type="RuleBase" id="RU000579"/>
    </source>
</evidence>
<keyword evidence="6 12" id="KW-0028">Amino-acid biosynthesis</keyword>
<evidence type="ECO:0000256" key="5">
    <source>
        <dbReference type="ARBA" id="ARBA00013376"/>
    </source>
</evidence>
<evidence type="ECO:0000256" key="2">
    <source>
        <dbReference type="ARBA" id="ARBA00005062"/>
    </source>
</evidence>
<dbReference type="NCBIfam" id="NF004976">
    <property type="entry name" value="PRK06349.1"/>
    <property type="match status" value="1"/>
</dbReference>
<organism evidence="16 17">
    <name type="scientific">Alicyclobacillus hesperidum</name>
    <dbReference type="NCBI Taxonomy" id="89784"/>
    <lineage>
        <taxon>Bacteria</taxon>
        <taxon>Bacillati</taxon>
        <taxon>Bacillota</taxon>
        <taxon>Bacilli</taxon>
        <taxon>Bacillales</taxon>
        <taxon>Alicyclobacillaceae</taxon>
        <taxon>Alicyclobacillus</taxon>
    </lineage>
</organism>
<evidence type="ECO:0000256" key="13">
    <source>
        <dbReference type="RuleBase" id="RU004171"/>
    </source>
</evidence>
<dbReference type="Gene3D" id="3.30.360.10">
    <property type="entry name" value="Dihydrodipicolinate Reductase, domain 2"/>
    <property type="match status" value="1"/>
</dbReference>
<keyword evidence="8 12" id="KW-0560">Oxidoreductase</keyword>
<dbReference type="PANTHER" id="PTHR43331:SF1">
    <property type="entry name" value="HOMOSERINE DEHYDROGENASE"/>
    <property type="match status" value="1"/>
</dbReference>
<evidence type="ECO:0000259" key="15">
    <source>
        <dbReference type="Pfam" id="PF03447"/>
    </source>
</evidence>
<feature type="binding site" evidence="11">
    <location>
        <position position="188"/>
    </location>
    <ligand>
        <name>L-homoserine</name>
        <dbReference type="ChEBI" id="CHEBI:57476"/>
    </ligand>
</feature>
<dbReference type="InterPro" id="IPR019811">
    <property type="entry name" value="HDH_CS"/>
</dbReference>
<proteinExistence type="inferred from homology"/>
<dbReference type="PROSITE" id="PS01042">
    <property type="entry name" value="HOMOSER_DHGENASE"/>
    <property type="match status" value="1"/>
</dbReference>
<dbReference type="SUPFAM" id="SSF55347">
    <property type="entry name" value="Glyceraldehyde-3-phosphate dehydrogenase-like, C-terminal domain"/>
    <property type="match status" value="1"/>
</dbReference>
<evidence type="ECO:0000256" key="9">
    <source>
        <dbReference type="ARBA" id="ARBA00023167"/>
    </source>
</evidence>
<feature type="domain" description="Aspartate/homoserine dehydrogenase NAD-binding" evidence="15">
    <location>
        <begin position="11"/>
        <end position="122"/>
    </location>
</feature>
<dbReference type="RefSeq" id="WP_074693143.1">
    <property type="nucleotide sequence ID" value="NZ_FNOJ01000008.1"/>
</dbReference>
<dbReference type="GO" id="GO:0009086">
    <property type="term" value="P:methionine biosynthetic process"/>
    <property type="evidence" value="ECO:0007669"/>
    <property type="project" value="UniProtKB-KW"/>
</dbReference>
<protein>
    <recommendedName>
        <fullName evidence="5 12">Homoserine dehydrogenase</fullName>
        <ecNumber evidence="4 12">1.1.1.3</ecNumber>
    </recommendedName>
</protein>
<dbReference type="Pfam" id="PF03447">
    <property type="entry name" value="NAD_binding_3"/>
    <property type="match status" value="1"/>
</dbReference>